<dbReference type="Pfam" id="PF01151">
    <property type="entry name" value="ELO"/>
    <property type="match status" value="1"/>
</dbReference>
<reference evidence="11 12" key="1">
    <citation type="submission" date="2024-10" db="EMBL/GenBank/DDBJ databases">
        <title>Updated reference genomes for cyclostephanoid diatoms.</title>
        <authorList>
            <person name="Roberts W.R."/>
            <person name="Alverson A.J."/>
        </authorList>
    </citation>
    <scope>NUCLEOTIDE SEQUENCE [LARGE SCALE GENOMIC DNA]</scope>
    <source>
        <strain evidence="11 12">AJA010-31</strain>
    </source>
</reference>
<keyword evidence="8 10" id="KW-0472">Membrane</keyword>
<keyword evidence="5 10" id="KW-0276">Fatty acid metabolism</keyword>
<organism evidence="11 12">
    <name type="scientific">Cyclotella atomus</name>
    <dbReference type="NCBI Taxonomy" id="382360"/>
    <lineage>
        <taxon>Eukaryota</taxon>
        <taxon>Sar</taxon>
        <taxon>Stramenopiles</taxon>
        <taxon>Ochrophyta</taxon>
        <taxon>Bacillariophyta</taxon>
        <taxon>Coscinodiscophyceae</taxon>
        <taxon>Thalassiosirophycidae</taxon>
        <taxon>Stephanodiscales</taxon>
        <taxon>Stephanodiscaceae</taxon>
        <taxon>Cyclotella</taxon>
    </lineage>
</organism>
<dbReference type="Proteomes" id="UP001530400">
    <property type="component" value="Unassembled WGS sequence"/>
</dbReference>
<evidence type="ECO:0000256" key="2">
    <source>
        <dbReference type="ARBA" id="ARBA00022516"/>
    </source>
</evidence>
<dbReference type="AlphaFoldDB" id="A0ABD3NJM2"/>
<protein>
    <recommendedName>
        <fullName evidence="10">Elongation of fatty acids protein</fullName>
        <ecNumber evidence="10">2.3.1.-</ecNumber>
    </recommendedName>
</protein>
<evidence type="ECO:0000313" key="11">
    <source>
        <dbReference type="EMBL" id="KAL3774771.1"/>
    </source>
</evidence>
<dbReference type="GO" id="GO:0016020">
    <property type="term" value="C:membrane"/>
    <property type="evidence" value="ECO:0007669"/>
    <property type="project" value="UniProtKB-SubCell"/>
</dbReference>
<evidence type="ECO:0000256" key="3">
    <source>
        <dbReference type="ARBA" id="ARBA00022679"/>
    </source>
</evidence>
<dbReference type="EC" id="2.3.1.-" evidence="10"/>
<evidence type="ECO:0000256" key="10">
    <source>
        <dbReference type="RuleBase" id="RU361115"/>
    </source>
</evidence>
<feature type="transmembrane region" description="Helical" evidence="10">
    <location>
        <begin position="87"/>
        <end position="109"/>
    </location>
</feature>
<comment type="catalytic activity">
    <reaction evidence="10">
        <text>an acyl-CoA + malonyl-CoA + H(+) = a 3-oxoacyl-CoA + CO2 + CoA</text>
        <dbReference type="Rhea" id="RHEA:50252"/>
        <dbReference type="ChEBI" id="CHEBI:15378"/>
        <dbReference type="ChEBI" id="CHEBI:16526"/>
        <dbReference type="ChEBI" id="CHEBI:57287"/>
        <dbReference type="ChEBI" id="CHEBI:57384"/>
        <dbReference type="ChEBI" id="CHEBI:58342"/>
        <dbReference type="ChEBI" id="CHEBI:90726"/>
    </reaction>
    <physiologicalReaction direction="left-to-right" evidence="10">
        <dbReference type="Rhea" id="RHEA:50253"/>
    </physiologicalReaction>
</comment>
<keyword evidence="2 10" id="KW-0444">Lipid biosynthesis</keyword>
<dbReference type="InterPro" id="IPR002076">
    <property type="entry name" value="ELO_fam"/>
</dbReference>
<sequence>MSSIQAPTMLARYTTASILIGFIALWSYHAFPDRNATPSLTAPIHSYTVPLVLSVFYLVSLPILKYITDNYLAKKYDMKLLLTESMVIYNVAQVFLNGWMVFAIIDALVNKGHPFVGTRSLVGIAVESGSSYAVWVHYCDKYLEFFDTYFMVLRGKMDQVSFLHIYHHTTIAWAWWIALRFSPGGDIYFGALLNSIIHVMMYSYYALALLKVSCPWKRYLTQAQLLQFTSVVIYTIYTAYQHYHYTEHEATDTQPSLATYYFCAGVQVFEMVSLFVLFSIFYKRSYSKKNKAIKKEEESEDQCHKAMGEISIATKDVVGHAAKEGGKFVASASNVVKRTGTTRAM</sequence>
<evidence type="ECO:0000256" key="8">
    <source>
        <dbReference type="ARBA" id="ARBA00023136"/>
    </source>
</evidence>
<evidence type="ECO:0000256" key="1">
    <source>
        <dbReference type="ARBA" id="ARBA00004141"/>
    </source>
</evidence>
<name>A0ABD3NJM2_9STRA</name>
<keyword evidence="3 10" id="KW-0808">Transferase</keyword>
<evidence type="ECO:0000256" key="5">
    <source>
        <dbReference type="ARBA" id="ARBA00022832"/>
    </source>
</evidence>
<accession>A0ABD3NJM2</accession>
<evidence type="ECO:0000256" key="9">
    <source>
        <dbReference type="ARBA" id="ARBA00023160"/>
    </source>
</evidence>
<evidence type="ECO:0000256" key="7">
    <source>
        <dbReference type="ARBA" id="ARBA00023098"/>
    </source>
</evidence>
<dbReference type="EMBL" id="JALLPJ020001179">
    <property type="protein sequence ID" value="KAL3774771.1"/>
    <property type="molecule type" value="Genomic_DNA"/>
</dbReference>
<evidence type="ECO:0000256" key="4">
    <source>
        <dbReference type="ARBA" id="ARBA00022692"/>
    </source>
</evidence>
<feature type="transmembrane region" description="Helical" evidence="10">
    <location>
        <begin position="187"/>
        <end position="207"/>
    </location>
</feature>
<keyword evidence="12" id="KW-1185">Reference proteome</keyword>
<keyword evidence="4 10" id="KW-0812">Transmembrane</keyword>
<comment type="subcellular location">
    <subcellularLocation>
        <location evidence="1">Membrane</location>
        <topology evidence="1">Multi-pass membrane protein</topology>
    </subcellularLocation>
</comment>
<evidence type="ECO:0000256" key="6">
    <source>
        <dbReference type="ARBA" id="ARBA00022989"/>
    </source>
</evidence>
<feature type="transmembrane region" description="Helical" evidence="10">
    <location>
        <begin position="121"/>
        <end position="139"/>
    </location>
</feature>
<keyword evidence="7 10" id="KW-0443">Lipid metabolism</keyword>
<dbReference type="GO" id="GO:0006633">
    <property type="term" value="P:fatty acid biosynthetic process"/>
    <property type="evidence" value="ECO:0007669"/>
    <property type="project" value="UniProtKB-KW"/>
</dbReference>
<feature type="transmembrane region" description="Helical" evidence="10">
    <location>
        <begin position="48"/>
        <end position="67"/>
    </location>
</feature>
<dbReference type="PANTHER" id="PTHR11157:SF126">
    <property type="entry name" value="ELONGATION OF VERY LONG CHAIN FATTY ACIDS PROTEIN"/>
    <property type="match status" value="1"/>
</dbReference>
<comment type="caution">
    <text evidence="10">Lacks conserved residue(s) required for the propagation of feature annotation.</text>
</comment>
<keyword evidence="9 10" id="KW-0275">Fatty acid biosynthesis</keyword>
<feature type="transmembrane region" description="Helical" evidence="10">
    <location>
        <begin position="257"/>
        <end position="282"/>
    </location>
</feature>
<feature type="transmembrane region" description="Helical" evidence="10">
    <location>
        <begin position="160"/>
        <end position="181"/>
    </location>
</feature>
<gene>
    <name evidence="11" type="ORF">ACHAWO_012208</name>
</gene>
<comment type="caution">
    <text evidence="11">The sequence shown here is derived from an EMBL/GenBank/DDBJ whole genome shotgun (WGS) entry which is preliminary data.</text>
</comment>
<feature type="transmembrane region" description="Helical" evidence="10">
    <location>
        <begin position="9"/>
        <end position="28"/>
    </location>
</feature>
<evidence type="ECO:0000313" key="12">
    <source>
        <dbReference type="Proteomes" id="UP001530400"/>
    </source>
</evidence>
<comment type="similarity">
    <text evidence="10">Belongs to the ELO family.</text>
</comment>
<dbReference type="GO" id="GO:0016740">
    <property type="term" value="F:transferase activity"/>
    <property type="evidence" value="ECO:0007669"/>
    <property type="project" value="UniProtKB-KW"/>
</dbReference>
<proteinExistence type="inferred from homology"/>
<keyword evidence="6 10" id="KW-1133">Transmembrane helix</keyword>
<feature type="transmembrane region" description="Helical" evidence="10">
    <location>
        <begin position="219"/>
        <end position="237"/>
    </location>
</feature>
<dbReference type="PANTHER" id="PTHR11157">
    <property type="entry name" value="FATTY ACID ACYL TRANSFERASE-RELATED"/>
    <property type="match status" value="1"/>
</dbReference>